<reference evidence="2" key="1">
    <citation type="submission" date="2020-12" db="EMBL/GenBank/DDBJ databases">
        <title>Leucobacter sp. CAS2, isolated from Chromium sludge.</title>
        <authorList>
            <person name="Xu Z."/>
        </authorList>
    </citation>
    <scope>NUCLEOTIDE SEQUENCE</scope>
    <source>
        <strain evidence="2">CSA2</strain>
    </source>
</reference>
<feature type="domain" description="AB hydrolase-1" evidence="1">
    <location>
        <begin position="164"/>
        <end position="356"/>
    </location>
</feature>
<sequence length="393" mass="42149">MKKLGRILGIGAGLGAGVFAIGAGAAALGGLALARRSVTPEDEAEELVSLVSLERDESGLIARFRGPSADVPGRTSFLFDRGRGNVQLSEAILPDDGPGVARRIVAAAGTELHPGRTGRLTGWWYLAPEDLGFRTERIEYETELGPATAWIVHPKRAKRGRWAVHVHGRGAEPAEVLRGVRPAVNAGITSLVISYRNDRGAPRGVEGRYGMGLSESRDVDAAIAEALRRGADRVTLFGWSMGGTASLLAATIGEHRDRIDGVILDSPGVDWESLLRHHAGVARAPKVLTDIGIGLLERGLVRGGEPGGIKFERLTPEAFAENLRVPVLLHASRGDTYVPSTGAERLAALAPDRVQLNLVDEGEHVRIWNMDPEAWESRTELFARSLPKVGWRG</sequence>
<evidence type="ECO:0000259" key="1">
    <source>
        <dbReference type="Pfam" id="PF12697"/>
    </source>
</evidence>
<name>A0A934UXT7_9MICO</name>
<keyword evidence="3" id="KW-1185">Reference proteome</keyword>
<dbReference type="InterPro" id="IPR029058">
    <property type="entry name" value="AB_hydrolase_fold"/>
</dbReference>
<evidence type="ECO:0000313" key="3">
    <source>
        <dbReference type="Proteomes" id="UP000618733"/>
    </source>
</evidence>
<comment type="caution">
    <text evidence="2">The sequence shown here is derived from an EMBL/GenBank/DDBJ whole genome shotgun (WGS) entry which is preliminary data.</text>
</comment>
<dbReference type="GO" id="GO:0016787">
    <property type="term" value="F:hydrolase activity"/>
    <property type="evidence" value="ECO:0007669"/>
    <property type="project" value="UniProtKB-KW"/>
</dbReference>
<dbReference type="Proteomes" id="UP000618733">
    <property type="component" value="Unassembled WGS sequence"/>
</dbReference>
<keyword evidence="2" id="KW-0378">Hydrolase</keyword>
<dbReference type="EMBL" id="JAEHOI010000002">
    <property type="protein sequence ID" value="MBK0421292.1"/>
    <property type="molecule type" value="Genomic_DNA"/>
</dbReference>
<dbReference type="AlphaFoldDB" id="A0A934UXT7"/>
<dbReference type="Pfam" id="PF12697">
    <property type="entry name" value="Abhydrolase_6"/>
    <property type="match status" value="1"/>
</dbReference>
<organism evidence="2 3">
    <name type="scientific">Leucobacter edaphi</name>
    <dbReference type="NCBI Taxonomy" id="2796472"/>
    <lineage>
        <taxon>Bacteria</taxon>
        <taxon>Bacillati</taxon>
        <taxon>Actinomycetota</taxon>
        <taxon>Actinomycetes</taxon>
        <taxon>Micrococcales</taxon>
        <taxon>Microbacteriaceae</taxon>
        <taxon>Leucobacter</taxon>
    </lineage>
</organism>
<proteinExistence type="predicted"/>
<accession>A0A934UXT7</accession>
<protein>
    <submittedName>
        <fullName evidence="2">Alpha/beta fold hydrolase</fullName>
    </submittedName>
</protein>
<dbReference type="Gene3D" id="3.40.50.1820">
    <property type="entry name" value="alpha/beta hydrolase"/>
    <property type="match status" value="1"/>
</dbReference>
<dbReference type="SUPFAM" id="SSF53474">
    <property type="entry name" value="alpha/beta-Hydrolases"/>
    <property type="match status" value="1"/>
</dbReference>
<gene>
    <name evidence="2" type="ORF">JD292_04255</name>
</gene>
<dbReference type="InterPro" id="IPR000073">
    <property type="entry name" value="AB_hydrolase_1"/>
</dbReference>
<evidence type="ECO:0000313" key="2">
    <source>
        <dbReference type="EMBL" id="MBK0421292.1"/>
    </source>
</evidence>